<accession>A0A7J6A051</accession>
<feature type="compositionally biased region" description="Basic and acidic residues" evidence="3">
    <location>
        <begin position="249"/>
        <end position="263"/>
    </location>
</feature>
<gene>
    <name evidence="6" type="ORF">AMELA_G00228270</name>
</gene>
<feature type="domain" description="Hpc2-related" evidence="4">
    <location>
        <begin position="115"/>
        <end position="165"/>
    </location>
</feature>
<feature type="region of interest" description="Disordered" evidence="3">
    <location>
        <begin position="296"/>
        <end position="320"/>
    </location>
</feature>
<evidence type="ECO:0000313" key="7">
    <source>
        <dbReference type="Proteomes" id="UP000593565"/>
    </source>
</evidence>
<feature type="domain" description="Ubinuclein middle" evidence="5">
    <location>
        <begin position="313"/>
        <end position="524"/>
    </location>
</feature>
<dbReference type="Pfam" id="PF14075">
    <property type="entry name" value="UBN_AB"/>
    <property type="match status" value="1"/>
</dbReference>
<comment type="caution">
    <text evidence="6">The sequence shown here is derived from an EMBL/GenBank/DDBJ whole genome shotgun (WGS) entry which is preliminary data.</text>
</comment>
<dbReference type="InterPro" id="IPR026947">
    <property type="entry name" value="UBN_middle_dom"/>
</dbReference>
<evidence type="ECO:0000313" key="6">
    <source>
        <dbReference type="EMBL" id="KAF4074868.1"/>
    </source>
</evidence>
<dbReference type="GO" id="GO:0005634">
    <property type="term" value="C:nucleus"/>
    <property type="evidence" value="ECO:0007669"/>
    <property type="project" value="TreeGrafter"/>
</dbReference>
<protein>
    <submittedName>
        <fullName evidence="6">Uncharacterized protein</fullName>
    </submittedName>
</protein>
<evidence type="ECO:0000256" key="1">
    <source>
        <dbReference type="ARBA" id="ARBA00009911"/>
    </source>
</evidence>
<proteinExistence type="inferred from homology"/>
<feature type="region of interest" description="Disordered" evidence="3">
    <location>
        <begin position="563"/>
        <end position="599"/>
    </location>
</feature>
<name>A0A7J6A051_AMEME</name>
<dbReference type="Pfam" id="PF08729">
    <property type="entry name" value="HUN"/>
    <property type="match status" value="1"/>
</dbReference>
<dbReference type="Proteomes" id="UP000593565">
    <property type="component" value="Unassembled WGS sequence"/>
</dbReference>
<reference evidence="6 7" key="1">
    <citation type="submission" date="2020-02" db="EMBL/GenBank/DDBJ databases">
        <title>A chromosome-scale genome assembly of the black bullhead catfish (Ameiurus melas).</title>
        <authorList>
            <person name="Wen M."/>
            <person name="Zham M."/>
            <person name="Cabau C."/>
            <person name="Klopp C."/>
            <person name="Donnadieu C."/>
            <person name="Roques C."/>
            <person name="Bouchez O."/>
            <person name="Lampietro C."/>
            <person name="Jouanno E."/>
            <person name="Herpin A."/>
            <person name="Louis A."/>
            <person name="Berthelot C."/>
            <person name="Parey E."/>
            <person name="Roest-Crollius H."/>
            <person name="Braasch I."/>
            <person name="Postlethwait J."/>
            <person name="Robinson-Rechavi M."/>
            <person name="Echchiki A."/>
            <person name="Begum T."/>
            <person name="Montfort J."/>
            <person name="Schartl M."/>
            <person name="Bobe J."/>
            <person name="Guiguen Y."/>
        </authorList>
    </citation>
    <scope>NUCLEOTIDE SEQUENCE [LARGE SCALE GENOMIC DNA]</scope>
    <source>
        <strain evidence="6">M_S1</strain>
        <tissue evidence="6">Blood</tissue>
    </source>
</reference>
<feature type="compositionally biased region" description="Polar residues" evidence="3">
    <location>
        <begin position="299"/>
        <end position="311"/>
    </location>
</feature>
<feature type="region of interest" description="Disordered" evidence="3">
    <location>
        <begin position="1"/>
        <end position="35"/>
    </location>
</feature>
<evidence type="ECO:0000259" key="5">
    <source>
        <dbReference type="Pfam" id="PF14075"/>
    </source>
</evidence>
<feature type="region of interest" description="Disordered" evidence="3">
    <location>
        <begin position="629"/>
        <end position="714"/>
    </location>
</feature>
<keyword evidence="7" id="KW-1185">Reference proteome</keyword>
<feature type="compositionally biased region" description="Basic and acidic residues" evidence="3">
    <location>
        <begin position="585"/>
        <end position="596"/>
    </location>
</feature>
<dbReference type="GO" id="GO:0006325">
    <property type="term" value="P:chromatin organization"/>
    <property type="evidence" value="ECO:0007669"/>
    <property type="project" value="TreeGrafter"/>
</dbReference>
<feature type="region of interest" description="Disordered" evidence="3">
    <location>
        <begin position="246"/>
        <end position="278"/>
    </location>
</feature>
<feature type="compositionally biased region" description="Polar residues" evidence="3">
    <location>
        <begin position="264"/>
        <end position="273"/>
    </location>
</feature>
<sequence length="714" mass="79133">MATPRRIQLTTPSVHSAGNPPRGTGYPPTQGLFNPPAPPCQAQRTLSARMELVLFEPDDARCAEFHYPELSAARGKGGGETLREMMEEGKDGDGDELQVLATMFQKKYGGASKERKDRVQDLVDMGYGYDDTDSFIDNSEAYDELVPACLTTKHGGFYVNVGTLQFQQASGEEHETDDFEENVQPQKRKMREGGEAKKKKKRKEDVQPKGENTEHSVPKNDLHKQQYLDGMLRKFHKEKLQELQLFNTKRKESPPGDNRDSTTRAESVSTDSPLTLVDGTSADEFHHAVTEQDELLMDNPNQETPAETSPASLPDGLPPPLERILQELTRGIDGSGEGNETEVSAPDVNRILLDVSVQWKELSDEVFSGIFSYLASLLSCNMDVLLERAVKLLQLDDQLTVLIRRLEEAVFRVMPEQIERFNDHCQAHSEARAAKLEAVREKRAAEGSDEQEDESSGKRLFAPRKRFRWNEEIRELLCEVVRMKMSSFELDAPCNQSLEGYLKSFLEAKVKTLWPRGWMQSRILLIESRRVHAHVTGVVARKKSAAVPKPHKCEERVAVRTVPANPARSGAKPRKVPDACGDESVLQRRPAEEKKPRGVSAVARDVYFPSSLLCGAVAAMEGSCGDPALPTPSLSHQTWSPRSAPESRASATPLHALPFPGLPRDDDDDDGEPAGQTEICRTSILPSAAPGTFQLSHDGSPNRAGGPNAPRKPH</sequence>
<dbReference type="PANTHER" id="PTHR21669:SF28">
    <property type="entry name" value="YEMANUCLEIN"/>
    <property type="match status" value="1"/>
</dbReference>
<dbReference type="InterPro" id="IPR014840">
    <property type="entry name" value="HRD"/>
</dbReference>
<keyword evidence="2" id="KW-0597">Phosphoprotein</keyword>
<evidence type="ECO:0000256" key="3">
    <source>
        <dbReference type="SAM" id="MobiDB-lite"/>
    </source>
</evidence>
<feature type="compositionally biased region" description="Basic and acidic residues" evidence="3">
    <location>
        <begin position="203"/>
        <end position="223"/>
    </location>
</feature>
<dbReference type="PANTHER" id="PTHR21669">
    <property type="entry name" value="CAPZ-INTERACTING PROTEIN AND RELATED PROTEINS"/>
    <property type="match status" value="1"/>
</dbReference>
<dbReference type="EMBL" id="JAAGNN010000021">
    <property type="protein sequence ID" value="KAF4074868.1"/>
    <property type="molecule type" value="Genomic_DNA"/>
</dbReference>
<organism evidence="6 7">
    <name type="scientific">Ameiurus melas</name>
    <name type="common">Black bullhead</name>
    <name type="synonym">Silurus melas</name>
    <dbReference type="NCBI Taxonomy" id="219545"/>
    <lineage>
        <taxon>Eukaryota</taxon>
        <taxon>Metazoa</taxon>
        <taxon>Chordata</taxon>
        <taxon>Craniata</taxon>
        <taxon>Vertebrata</taxon>
        <taxon>Euteleostomi</taxon>
        <taxon>Actinopterygii</taxon>
        <taxon>Neopterygii</taxon>
        <taxon>Teleostei</taxon>
        <taxon>Ostariophysi</taxon>
        <taxon>Siluriformes</taxon>
        <taxon>Ictaluridae</taxon>
        <taxon>Ameiurus</taxon>
    </lineage>
</organism>
<evidence type="ECO:0000259" key="4">
    <source>
        <dbReference type="Pfam" id="PF08729"/>
    </source>
</evidence>
<comment type="similarity">
    <text evidence="1">Belongs to the ubinuclein family.</text>
</comment>
<evidence type="ECO:0000256" key="2">
    <source>
        <dbReference type="ARBA" id="ARBA00022553"/>
    </source>
</evidence>
<dbReference type="AlphaFoldDB" id="A0A7J6A051"/>
<feature type="region of interest" description="Disordered" evidence="3">
    <location>
        <begin position="169"/>
        <end position="223"/>
    </location>
</feature>
<feature type="compositionally biased region" description="Low complexity" evidence="3">
    <location>
        <begin position="640"/>
        <end position="651"/>
    </location>
</feature>